<name>A0ABR1R0D0_9PEZI</name>
<accession>A0ABR1R0D0</accession>
<feature type="region of interest" description="Disordered" evidence="1">
    <location>
        <begin position="13"/>
        <end position="43"/>
    </location>
</feature>
<evidence type="ECO:0000313" key="3">
    <source>
        <dbReference type="Proteomes" id="UP001396898"/>
    </source>
</evidence>
<dbReference type="EMBL" id="JAQQWI010000025">
    <property type="protein sequence ID" value="KAK7993125.1"/>
    <property type="molecule type" value="Genomic_DNA"/>
</dbReference>
<evidence type="ECO:0000256" key="1">
    <source>
        <dbReference type="SAM" id="MobiDB-lite"/>
    </source>
</evidence>
<reference evidence="2 3" key="1">
    <citation type="submission" date="2023-01" db="EMBL/GenBank/DDBJ databases">
        <title>Analysis of 21 Apiospora genomes using comparative genomics revels a genus with tremendous synthesis potential of carbohydrate active enzymes and secondary metabolites.</title>
        <authorList>
            <person name="Sorensen T."/>
        </authorList>
    </citation>
    <scope>NUCLEOTIDE SEQUENCE [LARGE SCALE GENOMIC DNA]</scope>
    <source>
        <strain evidence="2 3">CBS 20057</strain>
    </source>
</reference>
<proteinExistence type="predicted"/>
<gene>
    <name evidence="2" type="ORF">PG991_016304</name>
</gene>
<sequence length="156" mass="17325">MVAVAIRRLPWGNHSRTPEARSRDAVAPRNIRGPDGGRSDEHTPLLLDRERIRGAFEPLWKEPNDAKPPLSPSTAEFQCIVPGNPNIVNIFLAPAGEPGFLNWQTLSHGNKIHDVAYFVAISLTVADPRAIEESIVRSYKEAKRRQGGPCVEWEDA</sequence>
<organism evidence="2 3">
    <name type="scientific">Apiospora marii</name>
    <dbReference type="NCBI Taxonomy" id="335849"/>
    <lineage>
        <taxon>Eukaryota</taxon>
        <taxon>Fungi</taxon>
        <taxon>Dikarya</taxon>
        <taxon>Ascomycota</taxon>
        <taxon>Pezizomycotina</taxon>
        <taxon>Sordariomycetes</taxon>
        <taxon>Xylariomycetidae</taxon>
        <taxon>Amphisphaeriales</taxon>
        <taxon>Apiosporaceae</taxon>
        <taxon>Apiospora</taxon>
    </lineage>
</organism>
<keyword evidence="3" id="KW-1185">Reference proteome</keyword>
<protein>
    <submittedName>
        <fullName evidence="2">Kinase-like domain-containing protein</fullName>
    </submittedName>
</protein>
<comment type="caution">
    <text evidence="2">The sequence shown here is derived from an EMBL/GenBank/DDBJ whole genome shotgun (WGS) entry which is preliminary data.</text>
</comment>
<dbReference type="Proteomes" id="UP001396898">
    <property type="component" value="Unassembled WGS sequence"/>
</dbReference>
<evidence type="ECO:0000313" key="2">
    <source>
        <dbReference type="EMBL" id="KAK7993125.1"/>
    </source>
</evidence>
<feature type="compositionally biased region" description="Basic and acidic residues" evidence="1">
    <location>
        <begin position="16"/>
        <end position="26"/>
    </location>
</feature>